<dbReference type="GO" id="GO:0016020">
    <property type="term" value="C:membrane"/>
    <property type="evidence" value="ECO:0007669"/>
    <property type="project" value="UniProtKB-SubCell"/>
</dbReference>
<dbReference type="EMBL" id="JAFIQS010000016">
    <property type="protein sequence ID" value="KAG5163044.1"/>
    <property type="molecule type" value="Genomic_DNA"/>
</dbReference>
<dbReference type="PANTHER" id="PTHR11360:SF177">
    <property type="entry name" value="RIBOFLAVIN TRANSPORTER MCH5"/>
    <property type="match status" value="1"/>
</dbReference>
<dbReference type="InterPro" id="IPR011701">
    <property type="entry name" value="MFS"/>
</dbReference>
<dbReference type="SUPFAM" id="SSF103473">
    <property type="entry name" value="MFS general substrate transporter"/>
    <property type="match status" value="1"/>
</dbReference>
<dbReference type="Pfam" id="PF07690">
    <property type="entry name" value="MFS_1"/>
    <property type="match status" value="1"/>
</dbReference>
<comment type="subcellular location">
    <subcellularLocation>
        <location evidence="1">Membrane</location>
        <topology evidence="1">Multi-pass membrane protein</topology>
    </subcellularLocation>
</comment>
<feature type="transmembrane region" description="Helical" evidence="3">
    <location>
        <begin position="220"/>
        <end position="240"/>
    </location>
</feature>
<accession>A0A8H7XNP0</accession>
<evidence type="ECO:0000313" key="4">
    <source>
        <dbReference type="EMBL" id="KAG5163044.1"/>
    </source>
</evidence>
<feature type="transmembrane region" description="Helical" evidence="3">
    <location>
        <begin position="261"/>
        <end position="285"/>
    </location>
</feature>
<feature type="transmembrane region" description="Helical" evidence="3">
    <location>
        <begin position="131"/>
        <end position="151"/>
    </location>
</feature>
<comment type="caution">
    <text evidence="4">The sequence shown here is derived from an EMBL/GenBank/DDBJ whole genome shotgun (WGS) entry which is preliminary data.</text>
</comment>
<feature type="transmembrane region" description="Helical" evidence="3">
    <location>
        <begin position="326"/>
        <end position="347"/>
    </location>
</feature>
<feature type="transmembrane region" description="Helical" evidence="3">
    <location>
        <begin position="63"/>
        <end position="82"/>
    </location>
</feature>
<keyword evidence="3" id="KW-0472">Membrane</keyword>
<feature type="transmembrane region" description="Helical" evidence="3">
    <location>
        <begin position="102"/>
        <end position="124"/>
    </location>
</feature>
<feature type="transmembrane region" description="Helical" evidence="3">
    <location>
        <begin position="388"/>
        <end position="409"/>
    </location>
</feature>
<proteinExistence type="inferred from homology"/>
<name>A0A8H7XNP0_PSICU</name>
<sequence>MLAEEKDQGTPATICISLDEESTLGLHPSVVPTLVLEVSSENHPHASQPSLHAYTEGGLKANITVLGAFLALLCTFGQMNAFGTFQAWYAAHQLQHLPASTISWIGSLQLWVFFFSGAPIGRLFDAYGPTWLMVAGTLCYTLGMVSLSFCVQYYQYILSQGILLGLGVGLVFYPSLASISTHFLKYRATAIGIAIAGSSVGGVVYPIILQRLFESVGFGWGARISGLASGAGCVAATLMVSSFSAQRKPGPWFDIKVLSDASFILLSAGSCFVALGMFIPFFYIVDYAKHQSIPDHMSFYALAVMNAGGVLGRIAPAVLSDSIGRFNLLTPSAFLSGLSCVAFWLFAKSLVSIMLFSAAYGFFSGAFISLVTPCVAQISDIRVIGIRIGMLYTIISFPSLLGGPAAGALLSRSHGSFDTMIAFSGTTVIVGSAFILGSKLSIQKNILARV</sequence>
<feature type="transmembrane region" description="Helical" evidence="3">
    <location>
        <begin position="297"/>
        <end position="319"/>
    </location>
</feature>
<evidence type="ECO:0008006" key="5">
    <source>
        <dbReference type="Google" id="ProtNLM"/>
    </source>
</evidence>
<feature type="transmembrane region" description="Helical" evidence="3">
    <location>
        <begin position="157"/>
        <end position="176"/>
    </location>
</feature>
<reference evidence="4" key="1">
    <citation type="submission" date="2021-02" db="EMBL/GenBank/DDBJ databases">
        <title>Psilocybe cubensis genome.</title>
        <authorList>
            <person name="Mckernan K.J."/>
            <person name="Crawford S."/>
            <person name="Trippe A."/>
            <person name="Kane L.T."/>
            <person name="Mclaughlin S."/>
        </authorList>
    </citation>
    <scope>NUCLEOTIDE SEQUENCE [LARGE SCALE GENOMIC DNA]</scope>
    <source>
        <strain evidence="4">MGC-MH-2018</strain>
    </source>
</reference>
<evidence type="ECO:0000256" key="2">
    <source>
        <dbReference type="ARBA" id="ARBA00006727"/>
    </source>
</evidence>
<dbReference type="PANTHER" id="PTHR11360">
    <property type="entry name" value="MONOCARBOXYLATE TRANSPORTER"/>
    <property type="match status" value="1"/>
</dbReference>
<protein>
    <recommendedName>
        <fullName evidence="5">Major facilitator superfamily (MFS) profile domain-containing protein</fullName>
    </recommendedName>
</protein>
<dbReference type="Gene3D" id="1.20.1250.20">
    <property type="entry name" value="MFS general substrate transporter like domains"/>
    <property type="match status" value="2"/>
</dbReference>
<feature type="transmembrane region" description="Helical" evidence="3">
    <location>
        <begin position="421"/>
        <end position="442"/>
    </location>
</feature>
<feature type="transmembrane region" description="Helical" evidence="3">
    <location>
        <begin position="188"/>
        <end position="208"/>
    </location>
</feature>
<keyword evidence="3" id="KW-0812">Transmembrane</keyword>
<organism evidence="4">
    <name type="scientific">Psilocybe cubensis</name>
    <name type="common">Psychedelic mushroom</name>
    <name type="synonym">Stropharia cubensis</name>
    <dbReference type="NCBI Taxonomy" id="181762"/>
    <lineage>
        <taxon>Eukaryota</taxon>
        <taxon>Fungi</taxon>
        <taxon>Dikarya</taxon>
        <taxon>Basidiomycota</taxon>
        <taxon>Agaricomycotina</taxon>
        <taxon>Agaricomycetes</taxon>
        <taxon>Agaricomycetidae</taxon>
        <taxon>Agaricales</taxon>
        <taxon>Agaricineae</taxon>
        <taxon>Strophariaceae</taxon>
        <taxon>Psilocybe</taxon>
    </lineage>
</organism>
<dbReference type="InterPro" id="IPR050327">
    <property type="entry name" value="Proton-linked_MCT"/>
</dbReference>
<dbReference type="AlphaFoldDB" id="A0A8H7XNP0"/>
<keyword evidence="3" id="KW-1133">Transmembrane helix</keyword>
<evidence type="ECO:0000256" key="1">
    <source>
        <dbReference type="ARBA" id="ARBA00004141"/>
    </source>
</evidence>
<gene>
    <name evidence="4" type="ORF">JR316_011911</name>
</gene>
<dbReference type="InterPro" id="IPR036259">
    <property type="entry name" value="MFS_trans_sf"/>
</dbReference>
<feature type="transmembrane region" description="Helical" evidence="3">
    <location>
        <begin position="353"/>
        <end position="376"/>
    </location>
</feature>
<dbReference type="GO" id="GO:0022857">
    <property type="term" value="F:transmembrane transporter activity"/>
    <property type="evidence" value="ECO:0007669"/>
    <property type="project" value="InterPro"/>
</dbReference>
<comment type="similarity">
    <text evidence="2">Belongs to the major facilitator superfamily. Monocarboxylate porter (TC 2.A.1.13) family.</text>
</comment>
<evidence type="ECO:0000256" key="3">
    <source>
        <dbReference type="SAM" id="Phobius"/>
    </source>
</evidence>